<evidence type="ECO:0000313" key="2">
    <source>
        <dbReference type="Proteomes" id="UP000324748"/>
    </source>
</evidence>
<name>A0A5B0QNU7_PUCGR</name>
<protein>
    <submittedName>
        <fullName evidence="1">Uncharacterized protein</fullName>
    </submittedName>
</protein>
<comment type="caution">
    <text evidence="1">The sequence shown here is derived from an EMBL/GenBank/DDBJ whole genome shotgun (WGS) entry which is preliminary data.</text>
</comment>
<dbReference type="OrthoDB" id="10305518at2759"/>
<accession>A0A5B0QNU7</accession>
<dbReference type="Proteomes" id="UP000324748">
    <property type="component" value="Unassembled WGS sequence"/>
</dbReference>
<proteinExistence type="predicted"/>
<dbReference type="EMBL" id="VSWC01000014">
    <property type="protein sequence ID" value="KAA1114574.1"/>
    <property type="molecule type" value="Genomic_DNA"/>
</dbReference>
<gene>
    <name evidence="1" type="ORF">PGT21_014154</name>
</gene>
<dbReference type="AlphaFoldDB" id="A0A5B0QNU7"/>
<reference evidence="1 2" key="1">
    <citation type="submission" date="2019-05" db="EMBL/GenBank/DDBJ databases">
        <title>Emergence of the Ug99 lineage of the wheat stem rust pathogen through somatic hybridization.</title>
        <authorList>
            <person name="Li F."/>
            <person name="Upadhyaya N.M."/>
            <person name="Sperschneider J."/>
            <person name="Matny O."/>
            <person name="Nguyen-Phuc H."/>
            <person name="Mago R."/>
            <person name="Raley C."/>
            <person name="Miller M.E."/>
            <person name="Silverstein K.A.T."/>
            <person name="Henningsen E."/>
            <person name="Hirsch C.D."/>
            <person name="Visser B."/>
            <person name="Pretorius Z.A."/>
            <person name="Steffenson B.J."/>
            <person name="Schwessinger B."/>
            <person name="Dodds P.N."/>
            <person name="Figueroa M."/>
        </authorList>
    </citation>
    <scope>NUCLEOTIDE SEQUENCE [LARGE SCALE GENOMIC DNA]</scope>
    <source>
        <strain evidence="1">21-0</strain>
    </source>
</reference>
<keyword evidence="2" id="KW-1185">Reference proteome</keyword>
<organism evidence="1 2">
    <name type="scientific">Puccinia graminis f. sp. tritici</name>
    <dbReference type="NCBI Taxonomy" id="56615"/>
    <lineage>
        <taxon>Eukaryota</taxon>
        <taxon>Fungi</taxon>
        <taxon>Dikarya</taxon>
        <taxon>Basidiomycota</taxon>
        <taxon>Pucciniomycotina</taxon>
        <taxon>Pucciniomycetes</taxon>
        <taxon>Pucciniales</taxon>
        <taxon>Pucciniaceae</taxon>
        <taxon>Puccinia</taxon>
    </lineage>
</organism>
<sequence length="145" mass="16262">MPACRKEYLLKSWFENQLVGRNPSQQADNSARNNQDHILKQHSSQRAPNVLAWKVFPMSNQGGSYGFIATRQILPGELIMKEAPLVKIKLGPTTLGRASRKVEQAAQELSGEDCNCFLGLSKVWENQSEIRLNKYSGIFCQPLGN</sequence>
<evidence type="ECO:0000313" key="1">
    <source>
        <dbReference type="EMBL" id="KAA1114574.1"/>
    </source>
</evidence>